<reference evidence="2 3" key="1">
    <citation type="submission" date="2020-03" db="EMBL/GenBank/DDBJ databases">
        <title>WGS of actinomycetes isolated from Thailand.</title>
        <authorList>
            <person name="Thawai C."/>
        </authorList>
    </citation>
    <scope>NUCLEOTIDE SEQUENCE [LARGE SCALE GENOMIC DNA]</scope>
    <source>
        <strain evidence="2 3">PRB2-1</strain>
    </source>
</reference>
<feature type="transmembrane region" description="Helical" evidence="1">
    <location>
        <begin position="20"/>
        <end position="40"/>
    </location>
</feature>
<name>A0ABX0ZWH7_9ACTN</name>
<proteinExistence type="predicted"/>
<keyword evidence="3" id="KW-1185">Reference proteome</keyword>
<dbReference type="Proteomes" id="UP000734511">
    <property type="component" value="Unassembled WGS sequence"/>
</dbReference>
<gene>
    <name evidence="2" type="ORF">HCN08_33730</name>
</gene>
<accession>A0ABX0ZWH7</accession>
<keyword evidence="1" id="KW-1133">Transmembrane helix</keyword>
<sequence>HLTTGAPTMSSNPVVDYHVVYALAMIVFAVVAAGETWGLARIWDRLPVVRTTPWLR</sequence>
<keyword evidence="1" id="KW-0472">Membrane</keyword>
<comment type="caution">
    <text evidence="2">The sequence shown here is derived from an EMBL/GenBank/DDBJ whole genome shotgun (WGS) entry which is preliminary data.</text>
</comment>
<keyword evidence="1" id="KW-0812">Transmembrane</keyword>
<feature type="non-terminal residue" evidence="2">
    <location>
        <position position="1"/>
    </location>
</feature>
<protein>
    <submittedName>
        <fullName evidence="2">Uncharacterized protein</fullName>
    </submittedName>
</protein>
<dbReference type="EMBL" id="JAATEJ010000046">
    <property type="protein sequence ID" value="NJP48325.1"/>
    <property type="molecule type" value="Genomic_DNA"/>
</dbReference>
<evidence type="ECO:0000313" key="2">
    <source>
        <dbReference type="EMBL" id="NJP48325.1"/>
    </source>
</evidence>
<evidence type="ECO:0000256" key="1">
    <source>
        <dbReference type="SAM" id="Phobius"/>
    </source>
</evidence>
<evidence type="ECO:0000313" key="3">
    <source>
        <dbReference type="Proteomes" id="UP000734511"/>
    </source>
</evidence>
<organism evidence="2 3">
    <name type="scientific">Actinacidiphila epipremni</name>
    <dbReference type="NCBI Taxonomy" id="2053013"/>
    <lineage>
        <taxon>Bacteria</taxon>
        <taxon>Bacillati</taxon>
        <taxon>Actinomycetota</taxon>
        <taxon>Actinomycetes</taxon>
        <taxon>Kitasatosporales</taxon>
        <taxon>Streptomycetaceae</taxon>
        <taxon>Actinacidiphila</taxon>
    </lineage>
</organism>